<evidence type="ECO:0000256" key="15">
    <source>
        <dbReference type="ARBA" id="ARBA00023136"/>
    </source>
</evidence>
<dbReference type="PANTHER" id="PTHR46552:SF1">
    <property type="entry name" value="NADH-UBIQUINONE OXIDOREDUCTASE CHAIN 2"/>
    <property type="match status" value="1"/>
</dbReference>
<evidence type="ECO:0000256" key="4">
    <source>
        <dbReference type="ARBA" id="ARBA00021008"/>
    </source>
</evidence>
<proteinExistence type="inferred from homology"/>
<evidence type="ECO:0000256" key="16">
    <source>
        <dbReference type="ARBA" id="ARBA00031028"/>
    </source>
</evidence>
<reference evidence="20" key="1">
    <citation type="journal article" date="2018" name="Genomics">
        <title>Probing recalcitrant problems in polyclad evolution and systematics with novel mitochondrial genome resources.</title>
        <authorList>
            <person name="Kenny N.J."/>
            <person name="Norena C."/>
            <person name="Damborenea C."/>
            <person name="Grande C."/>
        </authorList>
    </citation>
    <scope>NUCLEOTIDE SEQUENCE</scope>
</reference>
<name>A0A2R3SK64_9PLAT</name>
<feature type="transmembrane region" description="Helical" evidence="18">
    <location>
        <begin position="98"/>
        <end position="117"/>
    </location>
</feature>
<feature type="domain" description="NADH:quinone oxidoreductase/Mrp antiporter transmembrane" evidence="19">
    <location>
        <begin position="99"/>
        <end position="274"/>
    </location>
</feature>
<gene>
    <name evidence="20" type="primary">ND2</name>
</gene>
<evidence type="ECO:0000256" key="18">
    <source>
        <dbReference type="SAM" id="Phobius"/>
    </source>
</evidence>
<organism evidence="20">
    <name type="scientific">Stylochus stellae</name>
    <dbReference type="NCBI Taxonomy" id="3319417"/>
    <lineage>
        <taxon>Eukaryota</taxon>
        <taxon>Metazoa</taxon>
        <taxon>Spiralia</taxon>
        <taxon>Lophotrochozoa</taxon>
        <taxon>Platyhelminthes</taxon>
        <taxon>Rhabditophora</taxon>
        <taxon>Polycladida</taxon>
        <taxon>Acotylea</taxon>
        <taxon>Stylochoidea</taxon>
        <taxon>Stylochidae</taxon>
        <taxon>Stylochus</taxon>
    </lineage>
</organism>
<evidence type="ECO:0000256" key="6">
    <source>
        <dbReference type="ARBA" id="ARBA00022660"/>
    </source>
</evidence>
<keyword evidence="11 18" id="KW-1133">Transmembrane helix</keyword>
<evidence type="ECO:0000256" key="8">
    <source>
        <dbReference type="ARBA" id="ARBA00022792"/>
    </source>
</evidence>
<keyword evidence="5" id="KW-0813">Transport</keyword>
<dbReference type="EMBL" id="MF993336">
    <property type="protein sequence ID" value="AVP74427.1"/>
    <property type="molecule type" value="Genomic_DNA"/>
</dbReference>
<protein>
    <recommendedName>
        <fullName evidence="4">NADH-ubiquinone oxidoreductase chain 2</fullName>
        <ecNumber evidence="3">7.1.1.2</ecNumber>
    </recommendedName>
    <alternativeName>
        <fullName evidence="16">NADH dehydrogenase subunit 2</fullName>
    </alternativeName>
</protein>
<keyword evidence="8" id="KW-0999">Mitochondrion inner membrane</keyword>
<evidence type="ECO:0000256" key="1">
    <source>
        <dbReference type="ARBA" id="ARBA00004448"/>
    </source>
</evidence>
<keyword evidence="6" id="KW-0679">Respiratory chain</keyword>
<feature type="transmembrane region" description="Helical" evidence="18">
    <location>
        <begin position="350"/>
        <end position="367"/>
    </location>
</feature>
<evidence type="ECO:0000256" key="10">
    <source>
        <dbReference type="ARBA" id="ARBA00022982"/>
    </source>
</evidence>
<evidence type="ECO:0000256" key="11">
    <source>
        <dbReference type="ARBA" id="ARBA00022989"/>
    </source>
</evidence>
<evidence type="ECO:0000256" key="2">
    <source>
        <dbReference type="ARBA" id="ARBA00007012"/>
    </source>
</evidence>
<feature type="transmembrane region" description="Helical" evidence="18">
    <location>
        <begin position="12"/>
        <end position="29"/>
    </location>
</feature>
<geneLocation type="mitochondrion" evidence="20"/>
<sequence length="368" mass="41648">MNNFNLRLIPNVWSSYLFLGICLVFGLGISLVSNNIFLVWLGLELNMFGIIPLLNSSPNQTNNILFLTTGEINVSFFYFFVQVIGSLFFAWGSILGGWFIISMIGLIIKIGAAPFFWWVPPVITRLDWFSIGIISTIQKVPGIFLFRLLFDLNLSICLILGIIGFTISVIGINFSFNNLKQLIAWSSISNMSILFVLIMLNNSFGLIYYLFYSVLVLLFCFLLNLFSENIVCGSFLNGNYNSYNILVGSTLLIFSGLPPFVSFFLKIYFLSGFYFFDCVNMLLDIELNGTSISIFHLVGNALNSWNIVIIFIILIVFQSVGYVKAFINLSTTGSSRLYSSSNDVNNKVKLFYLYIFLIYLLSIFLAFN</sequence>
<evidence type="ECO:0000313" key="20">
    <source>
        <dbReference type="EMBL" id="AVP74427.1"/>
    </source>
</evidence>
<keyword evidence="15 18" id="KW-0472">Membrane</keyword>
<keyword evidence="7 18" id="KW-0812">Transmembrane</keyword>
<evidence type="ECO:0000256" key="17">
    <source>
        <dbReference type="ARBA" id="ARBA00049551"/>
    </source>
</evidence>
<dbReference type="EC" id="7.1.1.2" evidence="3"/>
<evidence type="ECO:0000256" key="9">
    <source>
        <dbReference type="ARBA" id="ARBA00022967"/>
    </source>
</evidence>
<evidence type="ECO:0000256" key="5">
    <source>
        <dbReference type="ARBA" id="ARBA00022448"/>
    </source>
</evidence>
<feature type="transmembrane region" description="Helical" evidence="18">
    <location>
        <begin position="36"/>
        <end position="54"/>
    </location>
</feature>
<accession>A0A2R3SK64</accession>
<feature type="transmembrane region" description="Helical" evidence="18">
    <location>
        <begin position="157"/>
        <end position="176"/>
    </location>
</feature>
<keyword evidence="14 20" id="KW-0496">Mitochondrion</keyword>
<evidence type="ECO:0000259" key="19">
    <source>
        <dbReference type="Pfam" id="PF00361"/>
    </source>
</evidence>
<comment type="catalytic activity">
    <reaction evidence="17">
        <text>a ubiquinone + NADH + 5 H(+)(in) = a ubiquinol + NAD(+) + 4 H(+)(out)</text>
        <dbReference type="Rhea" id="RHEA:29091"/>
        <dbReference type="Rhea" id="RHEA-COMP:9565"/>
        <dbReference type="Rhea" id="RHEA-COMP:9566"/>
        <dbReference type="ChEBI" id="CHEBI:15378"/>
        <dbReference type="ChEBI" id="CHEBI:16389"/>
        <dbReference type="ChEBI" id="CHEBI:17976"/>
        <dbReference type="ChEBI" id="CHEBI:57540"/>
        <dbReference type="ChEBI" id="CHEBI:57945"/>
        <dbReference type="EC" id="7.1.1.2"/>
    </reaction>
</comment>
<evidence type="ECO:0000256" key="7">
    <source>
        <dbReference type="ARBA" id="ARBA00022692"/>
    </source>
</evidence>
<feature type="transmembrane region" description="Helical" evidence="18">
    <location>
        <begin position="246"/>
        <end position="269"/>
    </location>
</feature>
<dbReference type="GO" id="GO:0006120">
    <property type="term" value="P:mitochondrial electron transport, NADH to ubiquinone"/>
    <property type="evidence" value="ECO:0007669"/>
    <property type="project" value="TreeGrafter"/>
</dbReference>
<keyword evidence="9" id="KW-1278">Translocase</keyword>
<keyword evidence="10" id="KW-0249">Electron transport</keyword>
<evidence type="ECO:0000256" key="12">
    <source>
        <dbReference type="ARBA" id="ARBA00023027"/>
    </source>
</evidence>
<dbReference type="Pfam" id="PF00361">
    <property type="entry name" value="Proton_antipo_M"/>
    <property type="match status" value="1"/>
</dbReference>
<dbReference type="AlphaFoldDB" id="A0A2R3SK64"/>
<evidence type="ECO:0000256" key="3">
    <source>
        <dbReference type="ARBA" id="ARBA00012944"/>
    </source>
</evidence>
<evidence type="ECO:0000256" key="14">
    <source>
        <dbReference type="ARBA" id="ARBA00023128"/>
    </source>
</evidence>
<dbReference type="InterPro" id="IPR050175">
    <property type="entry name" value="Complex_I_Subunit_2"/>
</dbReference>
<feature type="transmembrane region" description="Helical" evidence="18">
    <location>
        <begin position="129"/>
        <end position="150"/>
    </location>
</feature>
<feature type="transmembrane region" description="Helical" evidence="18">
    <location>
        <begin position="182"/>
        <end position="200"/>
    </location>
</feature>
<keyword evidence="13" id="KW-0830">Ubiquinone</keyword>
<dbReference type="InterPro" id="IPR001750">
    <property type="entry name" value="ND/Mrp_TM"/>
</dbReference>
<evidence type="ECO:0000256" key="13">
    <source>
        <dbReference type="ARBA" id="ARBA00023075"/>
    </source>
</evidence>
<dbReference type="PANTHER" id="PTHR46552">
    <property type="entry name" value="NADH-UBIQUINONE OXIDOREDUCTASE CHAIN 2"/>
    <property type="match status" value="1"/>
</dbReference>
<comment type="subcellular location">
    <subcellularLocation>
        <location evidence="1">Mitochondrion inner membrane</location>
        <topology evidence="1">Multi-pass membrane protein</topology>
    </subcellularLocation>
</comment>
<keyword evidence="12" id="KW-0520">NAD</keyword>
<comment type="similarity">
    <text evidence="2">Belongs to the complex I subunit 2 family.</text>
</comment>
<dbReference type="GO" id="GO:0008137">
    <property type="term" value="F:NADH dehydrogenase (ubiquinone) activity"/>
    <property type="evidence" value="ECO:0007669"/>
    <property type="project" value="UniProtKB-EC"/>
</dbReference>
<feature type="transmembrane region" description="Helical" evidence="18">
    <location>
        <begin position="305"/>
        <end position="329"/>
    </location>
</feature>
<feature type="transmembrane region" description="Helical" evidence="18">
    <location>
        <begin position="207"/>
        <end position="226"/>
    </location>
</feature>
<dbReference type="GO" id="GO:0005743">
    <property type="term" value="C:mitochondrial inner membrane"/>
    <property type="evidence" value="ECO:0007669"/>
    <property type="project" value="UniProtKB-SubCell"/>
</dbReference>